<dbReference type="Proteomes" id="UP000011220">
    <property type="component" value="Chromosome"/>
</dbReference>
<dbReference type="STRING" id="1121335.Cst_c20470"/>
<dbReference type="AlphaFoldDB" id="L7VLG0"/>
<dbReference type="PATRIC" id="fig|1121335.3.peg.2053"/>
<protein>
    <submittedName>
        <fullName evidence="1">Uncharacterized protein</fullName>
    </submittedName>
</protein>
<evidence type="ECO:0000313" key="2">
    <source>
        <dbReference type="Proteomes" id="UP000011220"/>
    </source>
</evidence>
<evidence type="ECO:0000313" key="1">
    <source>
        <dbReference type="EMBL" id="AGC69020.1"/>
    </source>
</evidence>
<reference evidence="1 2" key="1">
    <citation type="journal article" date="2013" name="Genome Announc.">
        <title>Complete genome sequence of Clostridium stercorarium subsp. stercorarium strain DSM 8532, a thermophilic degrader of plant cell wall fibers.</title>
        <authorList>
            <person name="Poehlein A."/>
            <person name="Zverlov V.V."/>
            <person name="Daniel R."/>
            <person name="Schwarz W.H."/>
            <person name="Liebl W."/>
        </authorList>
    </citation>
    <scope>NUCLEOTIDE SEQUENCE [LARGE SCALE GENOMIC DNA]</scope>
    <source>
        <strain evidence="2">ATCC 35414 / DSM 8532 / NCIMB 11754</strain>
    </source>
</reference>
<proteinExistence type="predicted"/>
<organism evidence="1 2">
    <name type="scientific">Thermoclostridium stercorarium (strain ATCC 35414 / DSM 8532 / NCIMB 11754)</name>
    <name type="common">Clostridium stercorarium</name>
    <dbReference type="NCBI Taxonomy" id="1121335"/>
    <lineage>
        <taxon>Bacteria</taxon>
        <taxon>Bacillati</taxon>
        <taxon>Bacillota</taxon>
        <taxon>Clostridia</taxon>
        <taxon>Eubacteriales</taxon>
        <taxon>Oscillospiraceae</taxon>
        <taxon>Thermoclostridium</taxon>
    </lineage>
</organism>
<dbReference type="EMBL" id="CP004044">
    <property type="protein sequence ID" value="AGC69020.1"/>
    <property type="molecule type" value="Genomic_DNA"/>
</dbReference>
<keyword evidence="2" id="KW-1185">Reference proteome</keyword>
<name>L7VLG0_THES1</name>
<sequence>MPETDAAFAKRFRHFFCRKRSMLSAVKFYNKIYEGKSFFNLMSSGRGFKWILIT</sequence>
<gene>
    <name evidence="1" type="ordered locus">Cst_c20470</name>
</gene>
<accession>L7VLG0</accession>
<dbReference type="KEGG" id="css:Cst_c20470"/>